<feature type="transmembrane region" description="Helical" evidence="1">
    <location>
        <begin position="30"/>
        <end position="47"/>
    </location>
</feature>
<reference evidence="2 3" key="1">
    <citation type="submission" date="2016-10" db="EMBL/GenBank/DDBJ databases">
        <authorList>
            <person name="de Groot N.N."/>
        </authorList>
    </citation>
    <scope>NUCLEOTIDE SEQUENCE [LARGE SCALE GENOMIC DNA]</scope>
    <source>
        <strain evidence="2 3">JCM 19513</strain>
    </source>
</reference>
<proteinExistence type="predicted"/>
<dbReference type="AlphaFoldDB" id="A0A1H7LSL9"/>
<accession>A0A1H7LSL9</accession>
<evidence type="ECO:0000313" key="3">
    <source>
        <dbReference type="Proteomes" id="UP000185766"/>
    </source>
</evidence>
<dbReference type="EMBL" id="FOAS01000007">
    <property type="protein sequence ID" value="SEL01953.1"/>
    <property type="molecule type" value="Genomic_DNA"/>
</dbReference>
<name>A0A1H7LSL9_9GAMM</name>
<feature type="transmembrane region" description="Helical" evidence="1">
    <location>
        <begin position="68"/>
        <end position="93"/>
    </location>
</feature>
<keyword evidence="3" id="KW-1185">Reference proteome</keyword>
<evidence type="ECO:0000313" key="2">
    <source>
        <dbReference type="EMBL" id="SEL01953.1"/>
    </source>
</evidence>
<gene>
    <name evidence="2" type="ORF">SAMN05216214_107113</name>
</gene>
<protein>
    <submittedName>
        <fullName evidence="2">Uncharacterized protein</fullName>
    </submittedName>
</protein>
<dbReference type="RefSeq" id="WP_139214048.1">
    <property type="nucleotide sequence ID" value="NZ_FOAS01000007.1"/>
</dbReference>
<keyword evidence="1" id="KW-0472">Membrane</keyword>
<dbReference type="Proteomes" id="UP000185766">
    <property type="component" value="Unassembled WGS sequence"/>
</dbReference>
<feature type="transmembrane region" description="Helical" evidence="1">
    <location>
        <begin position="120"/>
        <end position="141"/>
    </location>
</feature>
<organism evidence="2 3">
    <name type="scientific">Atopomonas hussainii</name>
    <dbReference type="NCBI Taxonomy" id="1429083"/>
    <lineage>
        <taxon>Bacteria</taxon>
        <taxon>Pseudomonadati</taxon>
        <taxon>Pseudomonadota</taxon>
        <taxon>Gammaproteobacteria</taxon>
        <taxon>Pseudomonadales</taxon>
        <taxon>Pseudomonadaceae</taxon>
        <taxon>Atopomonas</taxon>
    </lineage>
</organism>
<keyword evidence="1" id="KW-1133">Transmembrane helix</keyword>
<sequence length="187" mass="20774">MKINARQLIAISLALFPAMAYANGGGSLLLLISAGVFVYGQIWILLVETLFLKRASGQGTSVSFKQVFLANLCSTIVVGFGLPLCLALITLGAMELPAPYGGYASLLGTWIYEGAPHLEYLGYVSIVWLFITLLLTVFCEKAFYQRYWRKVGFVPEFSVDRFIWQAHAVSYSGLLVVVLVMWRELLF</sequence>
<evidence type="ECO:0000256" key="1">
    <source>
        <dbReference type="SAM" id="Phobius"/>
    </source>
</evidence>
<keyword evidence="1" id="KW-0812">Transmembrane</keyword>